<name>A0A4S8HMT1_9BACT</name>
<reference evidence="1 2" key="1">
    <citation type="submission" date="2019-04" db="EMBL/GenBank/DDBJ databases">
        <title>Niastella caeni sp. nov., isolated from activated sludge.</title>
        <authorList>
            <person name="Sheng M."/>
        </authorList>
    </citation>
    <scope>NUCLEOTIDE SEQUENCE [LARGE SCALE GENOMIC DNA]</scope>
    <source>
        <strain evidence="1 2">HX-2-15</strain>
    </source>
</reference>
<evidence type="ECO:0008006" key="3">
    <source>
        <dbReference type="Google" id="ProtNLM"/>
    </source>
</evidence>
<proteinExistence type="predicted"/>
<accession>A0A4S8HMT1</accession>
<dbReference type="OrthoDB" id="1408849at2"/>
<dbReference type="EMBL" id="STFF01000008">
    <property type="protein sequence ID" value="THU34242.1"/>
    <property type="molecule type" value="Genomic_DNA"/>
</dbReference>
<comment type="caution">
    <text evidence="1">The sequence shown here is derived from an EMBL/GenBank/DDBJ whole genome shotgun (WGS) entry which is preliminary data.</text>
</comment>
<protein>
    <recommendedName>
        <fullName evidence="3">Major capsid protein</fullName>
    </recommendedName>
</protein>
<dbReference type="Proteomes" id="UP000306918">
    <property type="component" value="Unassembled WGS sequence"/>
</dbReference>
<keyword evidence="2" id="KW-1185">Reference proteome</keyword>
<organism evidence="1 2">
    <name type="scientific">Niastella caeni</name>
    <dbReference type="NCBI Taxonomy" id="2569763"/>
    <lineage>
        <taxon>Bacteria</taxon>
        <taxon>Pseudomonadati</taxon>
        <taxon>Bacteroidota</taxon>
        <taxon>Chitinophagia</taxon>
        <taxon>Chitinophagales</taxon>
        <taxon>Chitinophagaceae</taxon>
        <taxon>Niastella</taxon>
    </lineage>
</organism>
<gene>
    <name evidence="1" type="ORF">FAM09_24805</name>
</gene>
<sequence length="321" mass="36435">MPDTTITASQIVADFGSYYRNEGQNMQSLLIRPFEAFGTREAFTNVPTESTQLRYSDVQVGEILQPYQDAYTPKGSVVFKPVVIDLQMVKVDQQFNPTKLVNTWLGFLTNEKTDRKTWPFIRWFVEVYIFNQLYQDLENQAVYKGVYLAPTPGTAGNAVDVIDAVRKIINDAITATEITPIVTGAPSTDPETWCDQVEAFVAAIPELYWDKSMDINMNRTLALRYYRGKKKKYNINYAQVSDLQTVEEFPGFRVMGRASMSGSAKIWSTPKENAIFGVKGFENSTALEVESVDRNVKIWTDFHIGEGFLLKDLVFTNDQDL</sequence>
<evidence type="ECO:0000313" key="1">
    <source>
        <dbReference type="EMBL" id="THU34242.1"/>
    </source>
</evidence>
<dbReference type="RefSeq" id="WP_136579858.1">
    <property type="nucleotide sequence ID" value="NZ_STFF01000008.1"/>
</dbReference>
<evidence type="ECO:0000313" key="2">
    <source>
        <dbReference type="Proteomes" id="UP000306918"/>
    </source>
</evidence>
<dbReference type="AlphaFoldDB" id="A0A4S8HMT1"/>